<dbReference type="SUPFAM" id="SSF52540">
    <property type="entry name" value="P-loop containing nucleoside triphosphate hydrolases"/>
    <property type="match status" value="1"/>
</dbReference>
<protein>
    <recommendedName>
        <fullName evidence="4">Zeta toxin</fullName>
    </recommendedName>
</protein>
<dbReference type="Gene3D" id="3.90.1200.10">
    <property type="match status" value="1"/>
</dbReference>
<evidence type="ECO:0000256" key="1">
    <source>
        <dbReference type="SAM" id="MobiDB-lite"/>
    </source>
</evidence>
<evidence type="ECO:0000313" key="2">
    <source>
        <dbReference type="EMBL" id="TWU63070.1"/>
    </source>
</evidence>
<gene>
    <name evidence="2" type="ORF">V7x_48080</name>
</gene>
<dbReference type="AlphaFoldDB" id="A0A5C6FLN3"/>
<dbReference type="SUPFAM" id="SSF56112">
    <property type="entry name" value="Protein kinase-like (PK-like)"/>
    <property type="match status" value="1"/>
</dbReference>
<dbReference type="Pfam" id="PF13671">
    <property type="entry name" value="AAA_33"/>
    <property type="match status" value="1"/>
</dbReference>
<proteinExistence type="predicted"/>
<dbReference type="Proteomes" id="UP000316476">
    <property type="component" value="Unassembled WGS sequence"/>
</dbReference>
<dbReference type="EMBL" id="SJPZ01000002">
    <property type="protein sequence ID" value="TWU63070.1"/>
    <property type="molecule type" value="Genomic_DNA"/>
</dbReference>
<dbReference type="Gene3D" id="3.40.50.300">
    <property type="entry name" value="P-loop containing nucleotide triphosphate hydrolases"/>
    <property type="match status" value="1"/>
</dbReference>
<name>A0A5C6FLN3_9PLAN</name>
<reference evidence="2 3" key="1">
    <citation type="submission" date="2019-02" db="EMBL/GenBank/DDBJ databases">
        <title>Deep-cultivation of Planctomycetes and their phenomic and genomic characterization uncovers novel biology.</title>
        <authorList>
            <person name="Wiegand S."/>
            <person name="Jogler M."/>
            <person name="Boedeker C."/>
            <person name="Pinto D."/>
            <person name="Vollmers J."/>
            <person name="Rivas-Marin E."/>
            <person name="Kohn T."/>
            <person name="Peeters S.H."/>
            <person name="Heuer A."/>
            <person name="Rast P."/>
            <person name="Oberbeckmann S."/>
            <person name="Bunk B."/>
            <person name="Jeske O."/>
            <person name="Meyerdierks A."/>
            <person name="Storesund J.E."/>
            <person name="Kallscheuer N."/>
            <person name="Luecker S."/>
            <person name="Lage O.M."/>
            <person name="Pohl T."/>
            <person name="Merkel B.J."/>
            <person name="Hornburger P."/>
            <person name="Mueller R.-W."/>
            <person name="Bruemmer F."/>
            <person name="Labrenz M."/>
            <person name="Spormann A.M."/>
            <person name="Op Den Camp H."/>
            <person name="Overmann J."/>
            <person name="Amann R."/>
            <person name="Jetten M.S.M."/>
            <person name="Mascher T."/>
            <person name="Medema M.H."/>
            <person name="Devos D.P."/>
            <person name="Kaster A.-K."/>
            <person name="Ovreas L."/>
            <person name="Rohde M."/>
            <person name="Galperin M.Y."/>
            <person name="Jogler C."/>
        </authorList>
    </citation>
    <scope>NUCLEOTIDE SEQUENCE [LARGE SCALE GENOMIC DNA]</scope>
    <source>
        <strain evidence="2 3">V7</strain>
    </source>
</reference>
<accession>A0A5C6FLN3</accession>
<feature type="region of interest" description="Disordered" evidence="1">
    <location>
        <begin position="1"/>
        <end position="47"/>
    </location>
</feature>
<sequence length="551" mass="62705">MPDIANHSSSDPLRRHHPMRGKQSPQGNQPLHRALRDPSAFPDHADGPVEVHETHISWVFLVGSHAYKVKKPIRTDFLDYTTLAKRKFFCEEELRLNRRFAPQLYLDVVPIRHHGTSLRVETPHPGSTMPQGDPNVGEVVDYAVRMVRFPDDALLNAQLAQGLIHDATVQALAKVIAQFHQSAGRVTGESAGSPPNQVLSTFEQNLNALAEVPHDRAQQNLDALVSWMRRFVDLHGDVFAERFRQGFVRECHGDLHLANLIHWRGQLTPFDGIEFCKAFRCIDVLCDAAFVAMDFAARGRMDFCRAFANDYLDRTGDHESLHLLRWYLIDRALVRAKVAWIRSRQQRVTDSERHEALDDCVNHIDLAEQFSRPTDRRLWITHGFSGSGKSTLSRNVVKQCGAIRIRSDVERKRHFGLQAEDRPRDEVARRMYSPQGDRITYNALFQLAETILNHGDSVVVDATFLRRACRMRFLELAERTGAHFGILDCQPDDAILRQRLQRRSAHPLSGASDADLSVLDHQQRHHDALDESELYHVVQVPDERQAGCSTG</sequence>
<dbReference type="PANTHER" id="PTHR43883">
    <property type="entry name" value="SLR0207 PROTEIN"/>
    <property type="match status" value="1"/>
</dbReference>
<evidence type="ECO:0000313" key="3">
    <source>
        <dbReference type="Proteomes" id="UP000316476"/>
    </source>
</evidence>
<dbReference type="InterPro" id="IPR027417">
    <property type="entry name" value="P-loop_NTPase"/>
</dbReference>
<dbReference type="OrthoDB" id="9810277at2"/>
<dbReference type="InterPro" id="IPR011009">
    <property type="entry name" value="Kinase-like_dom_sf"/>
</dbReference>
<dbReference type="InterPro" id="IPR052732">
    <property type="entry name" value="Cell-binding_unc_protein"/>
</dbReference>
<evidence type="ECO:0008006" key="4">
    <source>
        <dbReference type="Google" id="ProtNLM"/>
    </source>
</evidence>
<organism evidence="2 3">
    <name type="scientific">Crateriforma conspicua</name>
    <dbReference type="NCBI Taxonomy" id="2527996"/>
    <lineage>
        <taxon>Bacteria</taxon>
        <taxon>Pseudomonadati</taxon>
        <taxon>Planctomycetota</taxon>
        <taxon>Planctomycetia</taxon>
        <taxon>Planctomycetales</taxon>
        <taxon>Planctomycetaceae</taxon>
        <taxon>Crateriforma</taxon>
    </lineage>
</organism>
<dbReference type="RefSeq" id="WP_146415748.1">
    <property type="nucleotide sequence ID" value="NZ_SJPZ01000002.1"/>
</dbReference>
<comment type="caution">
    <text evidence="2">The sequence shown here is derived from an EMBL/GenBank/DDBJ whole genome shotgun (WGS) entry which is preliminary data.</text>
</comment>
<dbReference type="PANTHER" id="PTHR43883:SF1">
    <property type="entry name" value="GLUCONOKINASE"/>
    <property type="match status" value="1"/>
</dbReference>
<feature type="compositionally biased region" description="Polar residues" evidence="1">
    <location>
        <begin position="1"/>
        <end position="11"/>
    </location>
</feature>